<sequence>SDMDPEAEAFFKKYLEDQEKQKGK</sequence>
<feature type="region of interest" description="Disordered" evidence="1">
    <location>
        <begin position="1"/>
        <end position="24"/>
    </location>
</feature>
<proteinExistence type="predicted"/>
<evidence type="ECO:0000313" key="2">
    <source>
        <dbReference type="EMBL" id="KAA6358898.1"/>
    </source>
</evidence>
<evidence type="ECO:0000256" key="1">
    <source>
        <dbReference type="SAM" id="MobiDB-lite"/>
    </source>
</evidence>
<evidence type="ECO:0000313" key="3">
    <source>
        <dbReference type="Proteomes" id="UP000324800"/>
    </source>
</evidence>
<dbReference type="EMBL" id="SNRW01029199">
    <property type="protein sequence ID" value="KAA6358898.1"/>
    <property type="molecule type" value="Genomic_DNA"/>
</dbReference>
<organism evidence="2 3">
    <name type="scientific">Streblomastix strix</name>
    <dbReference type="NCBI Taxonomy" id="222440"/>
    <lineage>
        <taxon>Eukaryota</taxon>
        <taxon>Metamonada</taxon>
        <taxon>Preaxostyla</taxon>
        <taxon>Oxymonadida</taxon>
        <taxon>Streblomastigidae</taxon>
        <taxon>Streblomastix</taxon>
    </lineage>
</organism>
<comment type="caution">
    <text evidence="2">The sequence shown here is derived from an EMBL/GenBank/DDBJ whole genome shotgun (WGS) entry which is preliminary data.</text>
</comment>
<feature type="non-terminal residue" evidence="2">
    <location>
        <position position="1"/>
    </location>
</feature>
<feature type="compositionally biased region" description="Basic and acidic residues" evidence="1">
    <location>
        <begin position="9"/>
        <end position="24"/>
    </location>
</feature>
<dbReference type="Proteomes" id="UP000324800">
    <property type="component" value="Unassembled WGS sequence"/>
</dbReference>
<dbReference type="AlphaFoldDB" id="A0A5J4TKS9"/>
<gene>
    <name evidence="2" type="ORF">EZS28_045575</name>
</gene>
<protein>
    <submittedName>
        <fullName evidence="2">Uncharacterized protein</fullName>
    </submittedName>
</protein>
<reference evidence="2 3" key="1">
    <citation type="submission" date="2019-03" db="EMBL/GenBank/DDBJ databases">
        <title>Single cell metagenomics reveals metabolic interactions within the superorganism composed of flagellate Streblomastix strix and complex community of Bacteroidetes bacteria on its surface.</title>
        <authorList>
            <person name="Treitli S.C."/>
            <person name="Kolisko M."/>
            <person name="Husnik F."/>
            <person name="Keeling P."/>
            <person name="Hampl V."/>
        </authorList>
    </citation>
    <scope>NUCLEOTIDE SEQUENCE [LARGE SCALE GENOMIC DNA]</scope>
    <source>
        <strain evidence="2">ST1C</strain>
    </source>
</reference>
<name>A0A5J4TKS9_9EUKA</name>
<accession>A0A5J4TKS9</accession>